<organism evidence="1 2">
    <name type="scientific">Hypholoma sublateritium (strain FD-334 SS-4)</name>
    <dbReference type="NCBI Taxonomy" id="945553"/>
    <lineage>
        <taxon>Eukaryota</taxon>
        <taxon>Fungi</taxon>
        <taxon>Dikarya</taxon>
        <taxon>Basidiomycota</taxon>
        <taxon>Agaricomycotina</taxon>
        <taxon>Agaricomycetes</taxon>
        <taxon>Agaricomycetidae</taxon>
        <taxon>Agaricales</taxon>
        <taxon>Agaricineae</taxon>
        <taxon>Strophariaceae</taxon>
        <taxon>Hypholoma</taxon>
    </lineage>
</organism>
<evidence type="ECO:0000313" key="2">
    <source>
        <dbReference type="Proteomes" id="UP000054270"/>
    </source>
</evidence>
<gene>
    <name evidence="1" type="ORF">HYPSUDRAFT_207787</name>
</gene>
<dbReference type="AlphaFoldDB" id="A0A0D2P4X9"/>
<proteinExistence type="predicted"/>
<protein>
    <submittedName>
        <fullName evidence="1">Uncharacterized protein</fullName>
    </submittedName>
</protein>
<accession>A0A0D2P4X9</accession>
<evidence type="ECO:0000313" key="1">
    <source>
        <dbReference type="EMBL" id="KJA15515.1"/>
    </source>
</evidence>
<sequence>MLNIGAFRDTAAPCFAELQIPSSCSPPTFRHLTSTGVECRCITTIVPRLTVHCRSIVHRGASLDAPRLTRTTQGSSWRLTPDAQCYAHQSIRVVVPVLHDTFYTVRGQDLPLTRRQRFSHHARRRRCSSAYFRRHRPLTRKAWTHLRAYLSCAEPASLPTRVAYPAGAIHRDHGLAGSLHQVEADS</sequence>
<dbReference type="EMBL" id="KN817642">
    <property type="protein sequence ID" value="KJA15515.1"/>
    <property type="molecule type" value="Genomic_DNA"/>
</dbReference>
<keyword evidence="2" id="KW-1185">Reference proteome</keyword>
<reference evidence="2" key="1">
    <citation type="submission" date="2014-04" db="EMBL/GenBank/DDBJ databases">
        <title>Evolutionary Origins and Diversification of the Mycorrhizal Mutualists.</title>
        <authorList>
            <consortium name="DOE Joint Genome Institute"/>
            <consortium name="Mycorrhizal Genomics Consortium"/>
            <person name="Kohler A."/>
            <person name="Kuo A."/>
            <person name="Nagy L.G."/>
            <person name="Floudas D."/>
            <person name="Copeland A."/>
            <person name="Barry K.W."/>
            <person name="Cichocki N."/>
            <person name="Veneault-Fourrey C."/>
            <person name="LaButti K."/>
            <person name="Lindquist E.A."/>
            <person name="Lipzen A."/>
            <person name="Lundell T."/>
            <person name="Morin E."/>
            <person name="Murat C."/>
            <person name="Riley R."/>
            <person name="Ohm R."/>
            <person name="Sun H."/>
            <person name="Tunlid A."/>
            <person name="Henrissat B."/>
            <person name="Grigoriev I.V."/>
            <person name="Hibbett D.S."/>
            <person name="Martin F."/>
        </authorList>
    </citation>
    <scope>NUCLEOTIDE SEQUENCE [LARGE SCALE GENOMIC DNA]</scope>
    <source>
        <strain evidence="2">FD-334 SS-4</strain>
    </source>
</reference>
<name>A0A0D2P4X9_HYPSF</name>
<dbReference type="Proteomes" id="UP000054270">
    <property type="component" value="Unassembled WGS sequence"/>
</dbReference>